<evidence type="ECO:0000313" key="3">
    <source>
        <dbReference type="Proteomes" id="UP000183769"/>
    </source>
</evidence>
<name>A0A1I5VR17_9EURY</name>
<reference evidence="3" key="1">
    <citation type="submission" date="2016-10" db="EMBL/GenBank/DDBJ databases">
        <authorList>
            <person name="Varghese N."/>
            <person name="Submissions S."/>
        </authorList>
    </citation>
    <scope>NUCLEOTIDE SEQUENCE [LARGE SCALE GENOMIC DNA]</scope>
    <source>
        <strain evidence="3">CGMCC 1.10329</strain>
    </source>
</reference>
<accession>A0A1I5VR17</accession>
<feature type="transmembrane region" description="Helical" evidence="1">
    <location>
        <begin position="371"/>
        <end position="395"/>
    </location>
</feature>
<evidence type="ECO:0000256" key="1">
    <source>
        <dbReference type="SAM" id="Phobius"/>
    </source>
</evidence>
<keyword evidence="3" id="KW-1185">Reference proteome</keyword>
<feature type="transmembrane region" description="Helical" evidence="1">
    <location>
        <begin position="211"/>
        <end position="228"/>
    </location>
</feature>
<feature type="transmembrane region" description="Helical" evidence="1">
    <location>
        <begin position="328"/>
        <end position="350"/>
    </location>
</feature>
<dbReference type="Proteomes" id="UP000183769">
    <property type="component" value="Unassembled WGS sequence"/>
</dbReference>
<feature type="transmembrane region" description="Helical" evidence="1">
    <location>
        <begin position="277"/>
        <end position="299"/>
    </location>
</feature>
<keyword evidence="1" id="KW-0472">Membrane</keyword>
<feature type="transmembrane region" description="Helical" evidence="1">
    <location>
        <begin position="470"/>
        <end position="497"/>
    </location>
</feature>
<gene>
    <name evidence="2" type="ORF">SAMN05216277_11934</name>
</gene>
<dbReference type="RefSeq" id="WP_143077001.1">
    <property type="nucleotide sequence ID" value="NZ_FOXI01000019.1"/>
</dbReference>
<protein>
    <submittedName>
        <fullName evidence="2">Uncharacterized protein</fullName>
    </submittedName>
</protein>
<sequence>MRELLLQGDVSVPTTTSGQTALAAIITVVLLVGAIVAYRRSKVLGLSDEEKQVREDVRAQRRQRTAAELKLSVDTVQELSEAELQRRFMALFDTTAEETITRLPAAAKRVSSAVSSAWDQRVGWLPTLARRAVGLAGAVVVLGAVAVSGDAVVRLLQTDPSTPGPASITSSISTGIQWSIGIVGSYPYAGTLWELAYATAIIGVQWLYRQWALIATVLVVSAVSIVLLDRRLDDEVVPERMIQSRRLALGTALVGVVGVWLAGVAPVAVASVVGAPALFGVAVLPLVIALACTAVAWVLQQGRAYRITQLAGLGFALSSAAGSEWASIAGLWCSALVGILFIAAVGPHAVRRVRRGIAEVAGSDARPAAALLVIQRLVIGVSIVAGVLVVAYAVVSVANGQWSRVLAAAATAAPEVQFALGAVTMAVLGLTAYSLREAWPAVCEEVRAAYAQQAVRAKVLGRGIPWLGVFFSYVFFTMLVGSIPIALVLAVVVGVILRYGLYLADEAEYRADGEAIIRRLFRSQPTMIVARGLTLHVDGEEVYRLEVNGEEFVHDDQEQLVADVIQYVDAAIAREDEPRVDSREFADYLFQYGIADRADWEHKLDEVIRKTALKPFRSGRVPIIGRDKRRVSRSRFDALLDDFDDDRVRKRLRDDDLYRCLDLGDQWVTLERDPYTVDEQRGSWPTLSG</sequence>
<keyword evidence="1" id="KW-1133">Transmembrane helix</keyword>
<proteinExistence type="predicted"/>
<feature type="transmembrane region" description="Helical" evidence="1">
    <location>
        <begin position="249"/>
        <end position="271"/>
    </location>
</feature>
<keyword evidence="1" id="KW-0812">Transmembrane</keyword>
<feature type="transmembrane region" description="Helical" evidence="1">
    <location>
        <begin position="20"/>
        <end position="38"/>
    </location>
</feature>
<evidence type="ECO:0000313" key="2">
    <source>
        <dbReference type="EMBL" id="SFQ09863.1"/>
    </source>
</evidence>
<feature type="transmembrane region" description="Helical" evidence="1">
    <location>
        <begin position="132"/>
        <end position="153"/>
    </location>
</feature>
<organism evidence="2 3">
    <name type="scientific">Halolamina pelagica</name>
    <dbReference type="NCBI Taxonomy" id="699431"/>
    <lineage>
        <taxon>Archaea</taxon>
        <taxon>Methanobacteriati</taxon>
        <taxon>Methanobacteriota</taxon>
        <taxon>Stenosarchaea group</taxon>
        <taxon>Halobacteria</taxon>
        <taxon>Halobacteriales</taxon>
        <taxon>Haloferacaceae</taxon>
    </lineage>
</organism>
<dbReference type="EMBL" id="FOXI01000019">
    <property type="protein sequence ID" value="SFQ09863.1"/>
    <property type="molecule type" value="Genomic_DNA"/>
</dbReference>
<dbReference type="AlphaFoldDB" id="A0A1I5VR17"/>